<organism evidence="2 3">
    <name type="scientific">Pelagicoccus enzymogenes</name>
    <dbReference type="NCBI Taxonomy" id="2773457"/>
    <lineage>
        <taxon>Bacteria</taxon>
        <taxon>Pseudomonadati</taxon>
        <taxon>Verrucomicrobiota</taxon>
        <taxon>Opitutia</taxon>
        <taxon>Puniceicoccales</taxon>
        <taxon>Pelagicoccaceae</taxon>
        <taxon>Pelagicoccus</taxon>
    </lineage>
</organism>
<keyword evidence="3" id="KW-1185">Reference proteome</keyword>
<dbReference type="RefSeq" id="WP_191615816.1">
    <property type="nucleotide sequence ID" value="NZ_JACYFG010000006.1"/>
</dbReference>
<evidence type="ECO:0000256" key="1">
    <source>
        <dbReference type="SAM" id="Coils"/>
    </source>
</evidence>
<proteinExistence type="predicted"/>
<dbReference type="Proteomes" id="UP000622317">
    <property type="component" value="Unassembled WGS sequence"/>
</dbReference>
<keyword evidence="1" id="KW-0175">Coiled coil</keyword>
<comment type="caution">
    <text evidence="2">The sequence shown here is derived from an EMBL/GenBank/DDBJ whole genome shotgun (WGS) entry which is preliminary data.</text>
</comment>
<accession>A0A927F7K4</accession>
<evidence type="ECO:0000313" key="3">
    <source>
        <dbReference type="Proteomes" id="UP000622317"/>
    </source>
</evidence>
<dbReference type="AlphaFoldDB" id="A0A927F7K4"/>
<dbReference type="EMBL" id="JACYFG010000006">
    <property type="protein sequence ID" value="MBD5778686.1"/>
    <property type="molecule type" value="Genomic_DNA"/>
</dbReference>
<name>A0A927F7K4_9BACT</name>
<gene>
    <name evidence="2" type="ORF">IEN85_04230</name>
</gene>
<sequence>MNKTLLLILCDFLLLTILSMWKTEEEAPPPSDAPSSESQDVNVSAMAMMEQDLLDTLKYSLEEEQAERNELNEDLEAKAAELAKREEELAQRQQRIQNLESTLTEAEKRERELAAARERLQRETQELESQVTAVRNEYSSVSQQLAETQKQALENQAQSRLLQEELEKKLSDIAAKEAALAEKDRALAATQQKVQELDVQVRMKEQENSFLQNSVSTLKGEVVAEREERLRLQEQSTVLAQGVSELAASSQDLRQELRSSFEINANQLFADFKNNQIRADFAAIELMRNRFVNTKETTMTVLVSDGKNVFAIAHLDSLPFGLRTVPDTVRQMELSLSRKGEKLAVDRMQFLMLDPRIAVVPLTAEQAKNLGGKPYLTAIEPFKFAEAVLVNRQGDYYGEVEFKLDADTPGFVKMQNKIFSKIFGEFSPSTGDLVLSKTGELLGVMVNRRYCALVNNFVPVSTLDLSGRLDTGELQKTLRLLNGTLNGFPNALQ</sequence>
<reference evidence="2" key="1">
    <citation type="submission" date="2020-09" db="EMBL/GenBank/DDBJ databases">
        <title>Pelagicoccus enzymogenes sp. nov. with an EPS production, isolated from marine sediment.</title>
        <authorList>
            <person name="Feng X."/>
        </authorList>
    </citation>
    <scope>NUCLEOTIDE SEQUENCE</scope>
    <source>
        <strain evidence="2">NFK12</strain>
    </source>
</reference>
<evidence type="ECO:0000313" key="2">
    <source>
        <dbReference type="EMBL" id="MBD5778686.1"/>
    </source>
</evidence>
<feature type="coiled-coil region" evidence="1">
    <location>
        <begin position="54"/>
        <end position="235"/>
    </location>
</feature>
<protein>
    <submittedName>
        <fullName evidence="2">Uncharacterized protein</fullName>
    </submittedName>
</protein>